<feature type="compositionally biased region" description="Polar residues" evidence="1">
    <location>
        <begin position="91"/>
        <end position="119"/>
    </location>
</feature>
<feature type="region of interest" description="Disordered" evidence="1">
    <location>
        <begin position="91"/>
        <end position="147"/>
    </location>
</feature>
<sequence>MSQSPLSSPKFASPGAPDASPGSPEAPKSAPNLSEHTPEVPPGSPDALLNTPAPSLSVPNASPNPPVSVQNAPASTQNALQALQIDNKNSAATRAKVPQNTPKTAQTSSETTRASSHLSPPNQPGQPGQPGRPNQPSSETTLPSRLTWDDQGTMSRLARFLTPPMLLAVIVAVTWPSGAQVADLKENVGPWFLNAIGKDVVLNLIMLLPLGCLVMGGWPKVSPWKWCLSGFGLGALAETIQWLFPALHRRALIDNVFQNGIGACLGVGLALLIMWALQRKSR</sequence>
<dbReference type="InterPro" id="IPR006976">
    <property type="entry name" value="VanZ-like"/>
</dbReference>
<feature type="compositionally biased region" description="Low complexity" evidence="1">
    <location>
        <begin position="12"/>
        <end position="27"/>
    </location>
</feature>
<gene>
    <name evidence="4" type="ORF">HMPREF0045_01321</name>
</gene>
<reference evidence="4 5" key="1">
    <citation type="submission" date="2011-10" db="EMBL/GenBank/DDBJ databases">
        <title>The Genome Sequence of Actinomyces graevenitzii C83.</title>
        <authorList>
            <consortium name="The Broad Institute Genome Sequencing Platform"/>
            <consortium name="The Broad Institute Genome Sequencing Center for Infectious Disease"/>
            <person name="Earl A."/>
            <person name="Ward D."/>
            <person name="Feldgarden M."/>
            <person name="Gevers D."/>
            <person name="Sibley C.D."/>
            <person name="Field T.R."/>
            <person name="Grinwis M."/>
            <person name="Eshaghurshan C.S."/>
            <person name="Surette M.G."/>
            <person name="Young S.K."/>
            <person name="Zeng Q."/>
            <person name="Gargeya S."/>
            <person name="Fitzgerald M."/>
            <person name="Haas B."/>
            <person name="Abouelleil A."/>
            <person name="Alvarado L."/>
            <person name="Arachchi H.M."/>
            <person name="Berlin A."/>
            <person name="Brown A."/>
            <person name="Chapman S.B."/>
            <person name="Chen Z."/>
            <person name="Dunbar C."/>
            <person name="Freedman E."/>
            <person name="Gearin G."/>
            <person name="Goldberg J."/>
            <person name="Griggs A."/>
            <person name="Gujja S."/>
            <person name="Heiman D."/>
            <person name="Howarth C."/>
            <person name="Larson L."/>
            <person name="Lui A."/>
            <person name="MacDonald P.J.P."/>
            <person name="Montmayeur A."/>
            <person name="Murphy C."/>
            <person name="Neiman D."/>
            <person name="Pearson M."/>
            <person name="Priest M."/>
            <person name="Roberts A."/>
            <person name="Saif S."/>
            <person name="Shea T."/>
            <person name="Shenoy N."/>
            <person name="Sisk P."/>
            <person name="Stolte C."/>
            <person name="Sykes S."/>
            <person name="Wortman J."/>
            <person name="Nusbaum C."/>
            <person name="Birren B."/>
        </authorList>
    </citation>
    <scope>NUCLEOTIDE SEQUENCE [LARGE SCALE GENOMIC DNA]</scope>
    <source>
        <strain evidence="4 5">C83</strain>
    </source>
</reference>
<evidence type="ECO:0000259" key="3">
    <source>
        <dbReference type="Pfam" id="PF04892"/>
    </source>
</evidence>
<protein>
    <recommendedName>
        <fullName evidence="3">VanZ-like domain-containing protein</fullName>
    </recommendedName>
</protein>
<dbReference type="AlphaFoldDB" id="G9PGD3"/>
<dbReference type="HOGENOM" id="CLU_985638_0_0_11"/>
<organism evidence="4 5">
    <name type="scientific">Actinomyces graevenitzii C83</name>
    <dbReference type="NCBI Taxonomy" id="435830"/>
    <lineage>
        <taxon>Bacteria</taxon>
        <taxon>Bacillati</taxon>
        <taxon>Actinomycetota</taxon>
        <taxon>Actinomycetes</taxon>
        <taxon>Actinomycetales</taxon>
        <taxon>Actinomycetaceae</taxon>
        <taxon>Actinomyces</taxon>
    </lineage>
</organism>
<feature type="transmembrane region" description="Helical" evidence="2">
    <location>
        <begin position="195"/>
        <end position="214"/>
    </location>
</feature>
<feature type="transmembrane region" description="Helical" evidence="2">
    <location>
        <begin position="256"/>
        <end position="277"/>
    </location>
</feature>
<proteinExistence type="predicted"/>
<dbReference type="Pfam" id="PF04892">
    <property type="entry name" value="VanZ"/>
    <property type="match status" value="1"/>
</dbReference>
<dbReference type="PATRIC" id="fig|435830.3.peg.1267"/>
<evidence type="ECO:0000256" key="1">
    <source>
        <dbReference type="SAM" id="MobiDB-lite"/>
    </source>
</evidence>
<feature type="transmembrane region" description="Helical" evidence="2">
    <location>
        <begin position="157"/>
        <end position="175"/>
    </location>
</feature>
<accession>G9PGD3</accession>
<evidence type="ECO:0000256" key="2">
    <source>
        <dbReference type="SAM" id="Phobius"/>
    </source>
</evidence>
<feature type="compositionally biased region" description="Polar residues" evidence="1">
    <location>
        <begin position="137"/>
        <end position="147"/>
    </location>
</feature>
<keyword evidence="2" id="KW-0812">Transmembrane</keyword>
<dbReference type="EMBL" id="ACRN01000010">
    <property type="protein sequence ID" value="EHM87861.1"/>
    <property type="molecule type" value="Genomic_DNA"/>
</dbReference>
<feature type="region of interest" description="Disordered" evidence="1">
    <location>
        <begin position="1"/>
        <end position="78"/>
    </location>
</feature>
<feature type="compositionally biased region" description="Low complexity" evidence="1">
    <location>
        <begin position="52"/>
        <end position="61"/>
    </location>
</feature>
<keyword evidence="2" id="KW-0472">Membrane</keyword>
<feature type="compositionally biased region" description="Low complexity" evidence="1">
    <location>
        <begin position="125"/>
        <end position="136"/>
    </location>
</feature>
<name>G9PGD3_9ACTO</name>
<comment type="caution">
    <text evidence="4">The sequence shown here is derived from an EMBL/GenBank/DDBJ whole genome shotgun (WGS) entry which is preliminary data.</text>
</comment>
<keyword evidence="2" id="KW-1133">Transmembrane helix</keyword>
<keyword evidence="5" id="KW-1185">Reference proteome</keyword>
<feature type="domain" description="VanZ-like" evidence="3">
    <location>
        <begin position="185"/>
        <end position="273"/>
    </location>
</feature>
<dbReference type="Proteomes" id="UP000003822">
    <property type="component" value="Unassembled WGS sequence"/>
</dbReference>
<dbReference type="eggNOG" id="COG4767">
    <property type="taxonomic scope" value="Bacteria"/>
</dbReference>
<evidence type="ECO:0000313" key="4">
    <source>
        <dbReference type="EMBL" id="EHM87861.1"/>
    </source>
</evidence>
<evidence type="ECO:0000313" key="5">
    <source>
        <dbReference type="Proteomes" id="UP000003822"/>
    </source>
</evidence>
<dbReference type="STRING" id="435830.HMPREF0045_01321"/>